<evidence type="ECO:0000313" key="3">
    <source>
        <dbReference type="EMBL" id="CAB4563966.1"/>
    </source>
</evidence>
<feature type="transmembrane region" description="Helical" evidence="2">
    <location>
        <begin position="55"/>
        <end position="75"/>
    </location>
</feature>
<evidence type="ECO:0000256" key="1">
    <source>
        <dbReference type="SAM" id="MobiDB-lite"/>
    </source>
</evidence>
<gene>
    <name evidence="3" type="ORF">UFOPK1639_00632</name>
</gene>
<dbReference type="AlphaFoldDB" id="A0A6J6DKS3"/>
<sequence>MNTPDELDARLRKADPANKAKTEPLSAEILAAASKSKLRLGLTQRFELLSAKARGFALGGLVSGTAAILAVAIVVNPIQTPLIQLAASYQGPSNGSGSMSEASDDKMMSMPFFSYDYVAGPNLSNEGGSGQIYKLVRTGTPESILQKVSRLFDVQGSVKKFPDFSEANPGYFFGESDDPWGIDNQNPIVSVWWSGTASWYYSNPSDSSISSSCSSMDAEGFCEEWIEPVSTPELLPSKSEAIAKALEVFNATGLAVTESDLRVDMSEWGVSVSAAMAVDNQPTSIEWYIGWGSDGEISYAQGHSVVAQAVGTYNTISPVQAMDRLDQWIWYGSPPSYLYEKYPAIYSDMSVRNEPLVDPEVSETEVTAEPIEPSPSETASAVPEPTETEPAPVEPQVVTLTIVRAESALLGIWDAAGDVWLVPGWIMFNDEGWWSTVISLIEGIIALPDPGMFDEEPLPAEDSSVGN</sequence>
<feature type="compositionally biased region" description="Low complexity" evidence="1">
    <location>
        <begin position="377"/>
        <end position="394"/>
    </location>
</feature>
<keyword evidence="2" id="KW-0812">Transmembrane</keyword>
<reference evidence="3" key="1">
    <citation type="submission" date="2020-05" db="EMBL/GenBank/DDBJ databases">
        <authorList>
            <person name="Chiriac C."/>
            <person name="Salcher M."/>
            <person name="Ghai R."/>
            <person name="Kavagutti S V."/>
        </authorList>
    </citation>
    <scope>NUCLEOTIDE SEQUENCE</scope>
</reference>
<proteinExistence type="predicted"/>
<dbReference type="EMBL" id="CAEZTH010000065">
    <property type="protein sequence ID" value="CAB4563966.1"/>
    <property type="molecule type" value="Genomic_DNA"/>
</dbReference>
<name>A0A6J6DKS3_9ZZZZ</name>
<feature type="region of interest" description="Disordered" evidence="1">
    <location>
        <begin position="362"/>
        <end position="394"/>
    </location>
</feature>
<protein>
    <submittedName>
        <fullName evidence="3">Unannotated protein</fullName>
    </submittedName>
</protein>
<keyword evidence="2" id="KW-0472">Membrane</keyword>
<evidence type="ECO:0000256" key="2">
    <source>
        <dbReference type="SAM" id="Phobius"/>
    </source>
</evidence>
<accession>A0A6J6DKS3</accession>
<keyword evidence="2" id="KW-1133">Transmembrane helix</keyword>
<organism evidence="3">
    <name type="scientific">freshwater metagenome</name>
    <dbReference type="NCBI Taxonomy" id="449393"/>
    <lineage>
        <taxon>unclassified sequences</taxon>
        <taxon>metagenomes</taxon>
        <taxon>ecological metagenomes</taxon>
    </lineage>
</organism>